<dbReference type="AlphaFoldDB" id="A0A813GUF7"/>
<proteinExistence type="predicted"/>
<evidence type="ECO:0000259" key="2">
    <source>
        <dbReference type="PROSITE" id="PS51698"/>
    </source>
</evidence>
<evidence type="ECO:0000313" key="4">
    <source>
        <dbReference type="Proteomes" id="UP000654075"/>
    </source>
</evidence>
<dbReference type="Gene3D" id="3.30.40.10">
    <property type="entry name" value="Zinc/RING finger domain, C3HC4 (zinc finger)"/>
    <property type="match status" value="1"/>
</dbReference>
<sequence length="97" mass="11113">HTYELSAIVQWLARSNTSPVTGLRMPTTRYFPNHALRAVMSSAIEEVQSKDKAAQGGRQQMLDRYFEEPAAKTEAPETEVCTRRKRRRKAEVPPREP</sequence>
<dbReference type="PANTHER" id="PTHR46573:SF1">
    <property type="entry name" value="WD REPEAT, SAM AND U-BOX DOMAIN-CONTAINING PROTEIN 1"/>
    <property type="match status" value="1"/>
</dbReference>
<dbReference type="InterPro" id="IPR013083">
    <property type="entry name" value="Znf_RING/FYVE/PHD"/>
</dbReference>
<dbReference type="SUPFAM" id="SSF57850">
    <property type="entry name" value="RING/U-box"/>
    <property type="match status" value="1"/>
</dbReference>
<keyword evidence="4" id="KW-1185">Reference proteome</keyword>
<dbReference type="InterPro" id="IPR003613">
    <property type="entry name" value="Ubox_domain"/>
</dbReference>
<dbReference type="OrthoDB" id="10064100at2759"/>
<dbReference type="GO" id="GO:0016567">
    <property type="term" value="P:protein ubiquitination"/>
    <property type="evidence" value="ECO:0007669"/>
    <property type="project" value="InterPro"/>
</dbReference>
<feature type="domain" description="U-box" evidence="2">
    <location>
        <begin position="1"/>
        <end position="50"/>
    </location>
</feature>
<dbReference type="InterPro" id="IPR052085">
    <property type="entry name" value="WD-SAM-U-box"/>
</dbReference>
<evidence type="ECO:0000313" key="3">
    <source>
        <dbReference type="EMBL" id="CAE8628311.1"/>
    </source>
</evidence>
<dbReference type="EMBL" id="CAJNNV010029369">
    <property type="protein sequence ID" value="CAE8628311.1"/>
    <property type="molecule type" value="Genomic_DNA"/>
</dbReference>
<reference evidence="3" key="1">
    <citation type="submission" date="2021-02" db="EMBL/GenBank/DDBJ databases">
        <authorList>
            <person name="Dougan E. K."/>
            <person name="Rhodes N."/>
            <person name="Thang M."/>
            <person name="Chan C."/>
        </authorList>
    </citation>
    <scope>NUCLEOTIDE SEQUENCE</scope>
</reference>
<dbReference type="GO" id="GO:0004842">
    <property type="term" value="F:ubiquitin-protein transferase activity"/>
    <property type="evidence" value="ECO:0007669"/>
    <property type="project" value="InterPro"/>
</dbReference>
<comment type="caution">
    <text evidence="3">The sequence shown here is derived from an EMBL/GenBank/DDBJ whole genome shotgun (WGS) entry which is preliminary data.</text>
</comment>
<accession>A0A813GUF7</accession>
<dbReference type="PROSITE" id="PS51698">
    <property type="entry name" value="U_BOX"/>
    <property type="match status" value="1"/>
</dbReference>
<evidence type="ECO:0000256" key="1">
    <source>
        <dbReference type="SAM" id="MobiDB-lite"/>
    </source>
</evidence>
<dbReference type="PANTHER" id="PTHR46573">
    <property type="entry name" value="WD REPEAT, SAM AND U-BOX DOMAIN-CONTAINING PROTEIN 1"/>
    <property type="match status" value="1"/>
</dbReference>
<gene>
    <name evidence="3" type="ORF">PGLA1383_LOCUS44974</name>
</gene>
<dbReference type="Proteomes" id="UP000654075">
    <property type="component" value="Unassembled WGS sequence"/>
</dbReference>
<name>A0A813GUF7_POLGL</name>
<feature type="region of interest" description="Disordered" evidence="1">
    <location>
        <begin position="66"/>
        <end position="97"/>
    </location>
</feature>
<feature type="non-terminal residue" evidence="3">
    <location>
        <position position="97"/>
    </location>
</feature>
<organism evidence="3 4">
    <name type="scientific">Polarella glacialis</name>
    <name type="common">Dinoflagellate</name>
    <dbReference type="NCBI Taxonomy" id="89957"/>
    <lineage>
        <taxon>Eukaryota</taxon>
        <taxon>Sar</taxon>
        <taxon>Alveolata</taxon>
        <taxon>Dinophyceae</taxon>
        <taxon>Suessiales</taxon>
        <taxon>Suessiaceae</taxon>
        <taxon>Polarella</taxon>
    </lineage>
</organism>
<protein>
    <recommendedName>
        <fullName evidence="2">U-box domain-containing protein</fullName>
    </recommendedName>
</protein>
<feature type="compositionally biased region" description="Basic and acidic residues" evidence="1">
    <location>
        <begin position="66"/>
        <end position="75"/>
    </location>
</feature>